<dbReference type="Pfam" id="PF14303">
    <property type="entry name" value="NAM-associated"/>
    <property type="match status" value="1"/>
</dbReference>
<feature type="compositionally biased region" description="Pro residues" evidence="2">
    <location>
        <begin position="391"/>
        <end position="403"/>
    </location>
</feature>
<comment type="caution">
    <text evidence="4">The sequence shown here is derived from an EMBL/GenBank/DDBJ whole genome shotgun (WGS) entry which is preliminary data.</text>
</comment>
<evidence type="ECO:0000256" key="1">
    <source>
        <dbReference type="SAM" id="Coils"/>
    </source>
</evidence>
<feature type="region of interest" description="Disordered" evidence="2">
    <location>
        <begin position="111"/>
        <end position="337"/>
    </location>
</feature>
<feature type="region of interest" description="Disordered" evidence="2">
    <location>
        <begin position="365"/>
        <end position="463"/>
    </location>
</feature>
<dbReference type="VEuPathDB" id="FungiDB:VP01_132g9"/>
<keyword evidence="5" id="KW-1185">Reference proteome</keyword>
<dbReference type="Proteomes" id="UP000037035">
    <property type="component" value="Unassembled WGS sequence"/>
</dbReference>
<sequence>MAHRPAKEKIYRRIHLPFIRKLRDELKKNGTNLTRNKINNRFAFICFQTLKFSKIYYQTKKKLISAGKDANEPVVVEAAKERYLQEDGRPFLFESAWNILRDSPRWTAMASRVEAAQHPSGTPSVSSYDPAADSPDDDASSLSHEIQHITNPSLPRRTSARLAAQGTPLSTCSTAHTKNLPGNSSTGSASINKPTNLTFSQPKCSSPRPTPVSRAPEPRFRPFGLSKNSPASGLFGNQPPLTPIVVIPTSCSSENSSESSGRTVPPSAVIPKLKKHPPIIPPSSPTVHDSPPPPPEEPSSTTPCHSPPTTTQIDAVSTVSKCQHSPMDPRSSRRKRCYSKVIKIESGSESGEIRKDNKNLCKTIKLDPDSPLNGPQNRVKACNIDSSSDPASPPSTPQVPPRQPSLTPSRLPRTPDQKAHFSPLIKARNAPANHACSSRRRSLATQEENKRAMLDGLGSPTVPPEEVRVENFNRLQLELKRLEAKSECERIELEIMKKDLRTCTDEYEREFFLFKKRRILARLKADETSPSHLAQPGPSCS</sequence>
<feature type="compositionally biased region" description="Low complexity" evidence="2">
    <location>
        <begin position="250"/>
        <end position="260"/>
    </location>
</feature>
<evidence type="ECO:0000313" key="4">
    <source>
        <dbReference type="EMBL" id="KNZ61956.1"/>
    </source>
</evidence>
<feature type="coiled-coil region" evidence="1">
    <location>
        <begin position="472"/>
        <end position="499"/>
    </location>
</feature>
<organism evidence="4 5">
    <name type="scientific">Puccinia sorghi</name>
    <dbReference type="NCBI Taxonomy" id="27349"/>
    <lineage>
        <taxon>Eukaryota</taxon>
        <taxon>Fungi</taxon>
        <taxon>Dikarya</taxon>
        <taxon>Basidiomycota</taxon>
        <taxon>Pucciniomycotina</taxon>
        <taxon>Pucciniomycetes</taxon>
        <taxon>Pucciniales</taxon>
        <taxon>Pucciniaceae</taxon>
        <taxon>Puccinia</taxon>
    </lineage>
</organism>
<feature type="compositionally biased region" description="Low complexity" evidence="2">
    <location>
        <begin position="298"/>
        <end position="311"/>
    </location>
</feature>
<reference evidence="4 5" key="1">
    <citation type="submission" date="2015-08" db="EMBL/GenBank/DDBJ databases">
        <title>Next Generation Sequencing and Analysis of the Genome of Puccinia sorghi L Schw, the Causal Agent of Maize Common Rust.</title>
        <authorList>
            <person name="Rochi L."/>
            <person name="Burguener G."/>
            <person name="Darino M."/>
            <person name="Turjanski A."/>
            <person name="Kreff E."/>
            <person name="Dieguez M.J."/>
            <person name="Sacco F."/>
        </authorList>
    </citation>
    <scope>NUCLEOTIDE SEQUENCE [LARGE SCALE GENOMIC DNA]</scope>
    <source>
        <strain evidence="4 5">RO10H11247</strain>
    </source>
</reference>
<feature type="compositionally biased region" description="Low complexity" evidence="2">
    <location>
        <begin position="123"/>
        <end position="133"/>
    </location>
</feature>
<protein>
    <recommendedName>
        <fullName evidence="3">No apical meristem-associated C-terminal domain-containing protein</fullName>
    </recommendedName>
</protein>
<feature type="compositionally biased region" description="Pro residues" evidence="2">
    <location>
        <begin position="278"/>
        <end position="297"/>
    </location>
</feature>
<gene>
    <name evidence="4" type="ORF">VP01_132g9</name>
</gene>
<evidence type="ECO:0000313" key="5">
    <source>
        <dbReference type="Proteomes" id="UP000037035"/>
    </source>
</evidence>
<dbReference type="PANTHER" id="PTHR45023">
    <property type="match status" value="1"/>
</dbReference>
<dbReference type="OrthoDB" id="2505239at2759"/>
<feature type="domain" description="No apical meristem-associated C-terminal" evidence="3">
    <location>
        <begin position="432"/>
        <end position="519"/>
    </location>
</feature>
<evidence type="ECO:0000256" key="2">
    <source>
        <dbReference type="SAM" id="MobiDB-lite"/>
    </source>
</evidence>
<dbReference type="EMBL" id="LAVV01003666">
    <property type="protein sequence ID" value="KNZ61956.1"/>
    <property type="molecule type" value="Genomic_DNA"/>
</dbReference>
<dbReference type="InterPro" id="IPR029466">
    <property type="entry name" value="NAM-associated_C"/>
</dbReference>
<evidence type="ECO:0000259" key="3">
    <source>
        <dbReference type="Pfam" id="PF14303"/>
    </source>
</evidence>
<proteinExistence type="predicted"/>
<accession>A0A0L6VMF8</accession>
<dbReference type="AlphaFoldDB" id="A0A0L6VMF8"/>
<feature type="compositionally biased region" description="Polar residues" evidence="2">
    <location>
        <begin position="167"/>
        <end position="204"/>
    </location>
</feature>
<keyword evidence="1" id="KW-0175">Coiled coil</keyword>
<dbReference type="PANTHER" id="PTHR45023:SF4">
    <property type="entry name" value="GLYCINE-RICH PROTEIN-RELATED"/>
    <property type="match status" value="1"/>
</dbReference>
<name>A0A0L6VMF8_9BASI</name>
<feature type="compositionally biased region" description="Polar residues" evidence="2">
    <location>
        <begin position="312"/>
        <end position="323"/>
    </location>
</feature>